<reference evidence="1 2" key="1">
    <citation type="submission" date="2017-10" db="EMBL/GenBank/DDBJ databases">
        <authorList>
            <person name="Regsiter A."/>
            <person name="William W."/>
        </authorList>
    </citation>
    <scope>NUCLEOTIDE SEQUENCE [LARGE SCALE GENOMIC DNA]</scope>
    <source>
        <strain evidence="1 2">CFBP6991</strain>
    </source>
</reference>
<dbReference type="Proteomes" id="UP000234345">
    <property type="component" value="Unassembled WGS sequence"/>
</dbReference>
<accession>A0A7Z7J4X4</accession>
<evidence type="ECO:0000313" key="1">
    <source>
        <dbReference type="EMBL" id="SOO26298.1"/>
    </source>
</evidence>
<comment type="caution">
    <text evidence="1">The sequence shown here is derived from an EMBL/GenBank/DDBJ whole genome shotgun (WGS) entry which is preliminary data.</text>
</comment>
<dbReference type="AlphaFoldDB" id="A0A7Z7J4X4"/>
<protein>
    <submittedName>
        <fullName evidence="1">Uncharacterized protein</fullName>
    </submittedName>
</protein>
<dbReference type="EMBL" id="OCZC01000081">
    <property type="protein sequence ID" value="SOO26298.1"/>
    <property type="molecule type" value="Genomic_DNA"/>
</dbReference>
<gene>
    <name evidence="1" type="ORF">XFF6991_530147</name>
</gene>
<evidence type="ECO:0000313" key="2">
    <source>
        <dbReference type="Proteomes" id="UP000234345"/>
    </source>
</evidence>
<name>A0A7Z7J4X4_XANCH</name>
<proteinExistence type="predicted"/>
<sequence>MTVERGTSHWRADGSQTDVVAWLSRNAPTHCDKQPTPSAPIALSSRCLGTAALRASR</sequence>
<organism evidence="1 2">
    <name type="scientific">Xanthomonas campestris pv. phaseoli</name>
    <dbReference type="NCBI Taxonomy" id="317013"/>
    <lineage>
        <taxon>Bacteria</taxon>
        <taxon>Pseudomonadati</taxon>
        <taxon>Pseudomonadota</taxon>
        <taxon>Gammaproteobacteria</taxon>
        <taxon>Lysobacterales</taxon>
        <taxon>Lysobacteraceae</taxon>
        <taxon>Xanthomonas</taxon>
    </lineage>
</organism>